<gene>
    <name evidence="9" type="ORF">J0656_19530</name>
</gene>
<dbReference type="PANTHER" id="PTHR10629">
    <property type="entry name" value="CYTOSINE-SPECIFIC METHYLTRANSFERASE"/>
    <property type="match status" value="1"/>
</dbReference>
<dbReference type="SUPFAM" id="SSF53335">
    <property type="entry name" value="S-adenosyl-L-methionine-dependent methyltransferases"/>
    <property type="match status" value="1"/>
</dbReference>
<evidence type="ECO:0000256" key="2">
    <source>
        <dbReference type="ARBA" id="ARBA00022603"/>
    </source>
</evidence>
<dbReference type="InterPro" id="IPR029063">
    <property type="entry name" value="SAM-dependent_MTases_sf"/>
</dbReference>
<evidence type="ECO:0000313" key="10">
    <source>
        <dbReference type="Proteomes" id="UP000664044"/>
    </source>
</evidence>
<evidence type="ECO:0000256" key="6">
    <source>
        <dbReference type="ARBA" id="ARBA00047422"/>
    </source>
</evidence>
<sequence>MGKKEQYSVVDLFCGIGGLTRGFLDKGFNVTAGVDIDQDCKYAYEKNNKATFIEKSVSELSPEYLKTLFLKGTRKILIGCAPCQPFSIFNQKSSGTVSEMNSERWKLLYAFADLIKEVKPEIVSMENVPLLKSFKNGKVLSDFEGVLKGLGYYVSTGIFDSQYYGVPQRRKRLVLLASLNGPIEMLPYTHLNKVSTVRKAIGKLPKIQAGEIHHKDLLHRSRQLNELSLRRIKATPEGGSWKDWDEELIADCHKNDGGKAYGSAYGRMKWDDVAPTMTTYCIGYNNGRFGHPEQDRAISLREAAILQSFPKNYDFVNPKKEFSSGRIAKQIGNAVPVKLGQAIAMSVANHIEKYNNE</sequence>
<accession>A0ABS3GAA3</accession>
<evidence type="ECO:0000256" key="3">
    <source>
        <dbReference type="ARBA" id="ARBA00022679"/>
    </source>
</evidence>
<evidence type="ECO:0000256" key="8">
    <source>
        <dbReference type="RuleBase" id="RU000416"/>
    </source>
</evidence>
<comment type="caution">
    <text evidence="9">The sequence shown here is derived from an EMBL/GenBank/DDBJ whole genome shotgun (WGS) entry which is preliminary data.</text>
</comment>
<dbReference type="PRINTS" id="PR00105">
    <property type="entry name" value="C5METTRFRASE"/>
</dbReference>
<dbReference type="Gene3D" id="3.40.50.150">
    <property type="entry name" value="Vaccinia Virus protein VP39"/>
    <property type="match status" value="1"/>
</dbReference>
<dbReference type="GO" id="GO:0032259">
    <property type="term" value="P:methylation"/>
    <property type="evidence" value="ECO:0007669"/>
    <property type="project" value="UniProtKB-KW"/>
</dbReference>
<dbReference type="EMBL" id="JAFLNL010000019">
    <property type="protein sequence ID" value="MBO0356218.1"/>
    <property type="molecule type" value="Genomic_DNA"/>
</dbReference>
<keyword evidence="5" id="KW-0680">Restriction system</keyword>
<dbReference type="InterPro" id="IPR031303">
    <property type="entry name" value="C5_meth_CS"/>
</dbReference>
<evidence type="ECO:0000256" key="1">
    <source>
        <dbReference type="ARBA" id="ARBA00011975"/>
    </source>
</evidence>
<evidence type="ECO:0000313" key="9">
    <source>
        <dbReference type="EMBL" id="MBO0356218.1"/>
    </source>
</evidence>
<reference evidence="9 10" key="1">
    <citation type="submission" date="2021-03" db="EMBL/GenBank/DDBJ databases">
        <title>Muricauda lutimaris sp. nov. and Muricauda ruestringensis sp. nov, two marine members of the Flavobacteriaceae isolated from deep sea sediments of Western Pacific.</title>
        <authorList>
            <person name="Zhao S."/>
            <person name="Liu R."/>
        </authorList>
    </citation>
    <scope>NUCLEOTIDE SEQUENCE [LARGE SCALE GENOMIC DNA]</scope>
    <source>
        <strain evidence="9 10">BC31-1-A7</strain>
    </source>
</reference>
<dbReference type="Proteomes" id="UP000664044">
    <property type="component" value="Unassembled WGS sequence"/>
</dbReference>
<dbReference type="Gene3D" id="3.90.120.10">
    <property type="entry name" value="DNA Methylase, subunit A, domain 2"/>
    <property type="match status" value="1"/>
</dbReference>
<name>A0ABS3GAA3_9FLAO</name>
<dbReference type="GO" id="GO:0008168">
    <property type="term" value="F:methyltransferase activity"/>
    <property type="evidence" value="ECO:0007669"/>
    <property type="project" value="UniProtKB-KW"/>
</dbReference>
<organism evidence="9 10">
    <name type="scientific">Flagellimonas aurea</name>
    <dbReference type="NCBI Taxonomy" id="2915619"/>
    <lineage>
        <taxon>Bacteria</taxon>
        <taxon>Pseudomonadati</taxon>
        <taxon>Bacteroidota</taxon>
        <taxon>Flavobacteriia</taxon>
        <taxon>Flavobacteriales</taxon>
        <taxon>Flavobacteriaceae</taxon>
        <taxon>Flagellimonas</taxon>
    </lineage>
</organism>
<keyword evidence="2 7" id="KW-0489">Methyltransferase</keyword>
<keyword evidence="4 7" id="KW-0949">S-adenosyl-L-methionine</keyword>
<feature type="active site" evidence="7">
    <location>
        <position position="83"/>
    </location>
</feature>
<keyword evidence="3 7" id="KW-0808">Transferase</keyword>
<dbReference type="InterPro" id="IPR001525">
    <property type="entry name" value="C5_MeTfrase"/>
</dbReference>
<dbReference type="NCBIfam" id="TIGR00675">
    <property type="entry name" value="dcm"/>
    <property type="match status" value="1"/>
</dbReference>
<evidence type="ECO:0000256" key="5">
    <source>
        <dbReference type="ARBA" id="ARBA00022747"/>
    </source>
</evidence>
<evidence type="ECO:0000256" key="7">
    <source>
        <dbReference type="PROSITE-ProRule" id="PRU01016"/>
    </source>
</evidence>
<dbReference type="PROSITE" id="PS00095">
    <property type="entry name" value="C5_MTASE_2"/>
    <property type="match status" value="1"/>
</dbReference>
<dbReference type="InterPro" id="IPR050390">
    <property type="entry name" value="C5-Methyltransferase"/>
</dbReference>
<comment type="catalytic activity">
    <reaction evidence="6">
        <text>a 2'-deoxycytidine in DNA + S-adenosyl-L-methionine = a 5-methyl-2'-deoxycytidine in DNA + S-adenosyl-L-homocysteine + H(+)</text>
        <dbReference type="Rhea" id="RHEA:13681"/>
        <dbReference type="Rhea" id="RHEA-COMP:11369"/>
        <dbReference type="Rhea" id="RHEA-COMP:11370"/>
        <dbReference type="ChEBI" id="CHEBI:15378"/>
        <dbReference type="ChEBI" id="CHEBI:57856"/>
        <dbReference type="ChEBI" id="CHEBI:59789"/>
        <dbReference type="ChEBI" id="CHEBI:85452"/>
        <dbReference type="ChEBI" id="CHEBI:85454"/>
        <dbReference type="EC" id="2.1.1.37"/>
    </reaction>
</comment>
<evidence type="ECO:0000256" key="4">
    <source>
        <dbReference type="ARBA" id="ARBA00022691"/>
    </source>
</evidence>
<dbReference type="Pfam" id="PF00145">
    <property type="entry name" value="DNA_methylase"/>
    <property type="match status" value="1"/>
</dbReference>
<proteinExistence type="inferred from homology"/>
<comment type="similarity">
    <text evidence="7 8">Belongs to the class I-like SAM-binding methyltransferase superfamily. C5-methyltransferase family.</text>
</comment>
<dbReference type="PROSITE" id="PS51679">
    <property type="entry name" value="SAM_MT_C5"/>
    <property type="match status" value="1"/>
</dbReference>
<dbReference type="PANTHER" id="PTHR10629:SF52">
    <property type="entry name" value="DNA (CYTOSINE-5)-METHYLTRANSFERASE 1"/>
    <property type="match status" value="1"/>
</dbReference>
<dbReference type="EC" id="2.1.1.37" evidence="1"/>
<protein>
    <recommendedName>
        <fullName evidence="1">DNA (cytosine-5-)-methyltransferase</fullName>
        <ecNumber evidence="1">2.1.1.37</ecNumber>
    </recommendedName>
</protein>
<keyword evidence="10" id="KW-1185">Reference proteome</keyword>
<dbReference type="RefSeq" id="WP_207036930.1">
    <property type="nucleotide sequence ID" value="NZ_JAFLNL010000019.1"/>
</dbReference>